<sequence length="404" mass="46616">MNILLINHYAGSPNYGMEFRPYYMAKEWVSQGHKVLIIGGSFSHLRKEQPQVFREEIDGIQYCWIKLNEYAGNGLGRIFSMFSFVSKLCLKFNSYLNGFGPDVVIASSTYPLDIYPAHKIAKKYKAKLIYEVHDLWPLSPMEIGGYSKYHPFIMIMQRAENYAYKFSDKVVSLLPNALEHMMEHGLKEDKFIYIPNGFDLREWEKPEKLSYSHNEFLNNLHEKGFYILGYVGGHAKSNALDYLLDAMKLIQNKRIICVLVGKGHEKMRLQQRAKVENITNVYFLEPVSKREVPSLLSLMDALYIGWENNPLYRFGISPNKLIDYMMSKKVIVHSVSAANDWVQEVGCGISIEAENSMAISKAIDELFTWDSEKCLEKGQRGQMFVQEKLSYSYLSRKFIDCVAG</sequence>
<dbReference type="Pfam" id="PF13692">
    <property type="entry name" value="Glyco_trans_1_4"/>
    <property type="match status" value="1"/>
</dbReference>
<dbReference type="Pfam" id="PF13439">
    <property type="entry name" value="Glyco_transf_4"/>
    <property type="match status" value="1"/>
</dbReference>
<dbReference type="CDD" id="cd03794">
    <property type="entry name" value="GT4_WbuB-like"/>
    <property type="match status" value="1"/>
</dbReference>
<accession>A0A943HR62</accession>
<keyword evidence="1" id="KW-0808">Transferase</keyword>
<dbReference type="PANTHER" id="PTHR46401:SF2">
    <property type="entry name" value="GLYCOSYLTRANSFERASE WBBK-RELATED"/>
    <property type="match status" value="1"/>
</dbReference>
<name>A0A943HR62_BACT4</name>
<dbReference type="Proteomes" id="UP000782901">
    <property type="component" value="Unassembled WGS sequence"/>
</dbReference>
<dbReference type="Gene3D" id="3.40.50.2000">
    <property type="entry name" value="Glycogen Phosphorylase B"/>
    <property type="match status" value="2"/>
</dbReference>
<organism evidence="3 4">
    <name type="scientific">Bacteroides thetaiotaomicron</name>
    <dbReference type="NCBI Taxonomy" id="818"/>
    <lineage>
        <taxon>Bacteria</taxon>
        <taxon>Pseudomonadati</taxon>
        <taxon>Bacteroidota</taxon>
        <taxon>Bacteroidia</taxon>
        <taxon>Bacteroidales</taxon>
        <taxon>Bacteroidaceae</taxon>
        <taxon>Bacteroides</taxon>
    </lineage>
</organism>
<proteinExistence type="predicted"/>
<evidence type="ECO:0000313" key="3">
    <source>
        <dbReference type="EMBL" id="MBS5413079.1"/>
    </source>
</evidence>
<evidence type="ECO:0000259" key="2">
    <source>
        <dbReference type="Pfam" id="PF13439"/>
    </source>
</evidence>
<dbReference type="PANTHER" id="PTHR46401">
    <property type="entry name" value="GLYCOSYLTRANSFERASE WBBK-RELATED"/>
    <property type="match status" value="1"/>
</dbReference>
<protein>
    <submittedName>
        <fullName evidence="3">Glycosyltransferase family 4 protein</fullName>
    </submittedName>
</protein>
<dbReference type="AlphaFoldDB" id="A0A943HR62"/>
<reference evidence="3" key="1">
    <citation type="submission" date="2021-02" db="EMBL/GenBank/DDBJ databases">
        <title>Infant gut strain persistence is associated with maternal origin, phylogeny, and functional potential including surface adhesion and iron acquisition.</title>
        <authorList>
            <person name="Lou Y.C."/>
        </authorList>
    </citation>
    <scope>NUCLEOTIDE SEQUENCE</scope>
    <source>
        <strain evidence="3">L3_082_243G1_dasL3_082_243G1_maxbin2.maxbin.015s ta_sub</strain>
    </source>
</reference>
<gene>
    <name evidence="3" type="ORF">KHY35_20625</name>
</gene>
<dbReference type="SUPFAM" id="SSF53756">
    <property type="entry name" value="UDP-Glycosyltransferase/glycogen phosphorylase"/>
    <property type="match status" value="1"/>
</dbReference>
<evidence type="ECO:0000313" key="4">
    <source>
        <dbReference type="Proteomes" id="UP000782901"/>
    </source>
</evidence>
<evidence type="ECO:0000256" key="1">
    <source>
        <dbReference type="ARBA" id="ARBA00022679"/>
    </source>
</evidence>
<dbReference type="GO" id="GO:0009103">
    <property type="term" value="P:lipopolysaccharide biosynthetic process"/>
    <property type="evidence" value="ECO:0007669"/>
    <property type="project" value="TreeGrafter"/>
</dbReference>
<comment type="caution">
    <text evidence="3">The sequence shown here is derived from an EMBL/GenBank/DDBJ whole genome shotgun (WGS) entry which is preliminary data.</text>
</comment>
<dbReference type="EMBL" id="JAGZEE010000042">
    <property type="protein sequence ID" value="MBS5413079.1"/>
    <property type="molecule type" value="Genomic_DNA"/>
</dbReference>
<dbReference type="InterPro" id="IPR028098">
    <property type="entry name" value="Glyco_trans_4-like_N"/>
</dbReference>
<feature type="domain" description="Glycosyltransferase subfamily 4-like N-terminal" evidence="2">
    <location>
        <begin position="16"/>
        <end position="201"/>
    </location>
</feature>
<dbReference type="GO" id="GO:0016757">
    <property type="term" value="F:glycosyltransferase activity"/>
    <property type="evidence" value="ECO:0007669"/>
    <property type="project" value="TreeGrafter"/>
</dbReference>